<evidence type="ECO:0000256" key="7">
    <source>
        <dbReference type="ARBA" id="ARBA00022842"/>
    </source>
</evidence>
<feature type="compositionally biased region" description="Acidic residues" evidence="11">
    <location>
        <begin position="361"/>
        <end position="373"/>
    </location>
</feature>
<dbReference type="PANTHER" id="PTHR10763">
    <property type="entry name" value="CELL DIVISION CONTROL PROTEIN 6-RELATED"/>
    <property type="match status" value="1"/>
</dbReference>
<feature type="compositionally biased region" description="Basic residues" evidence="11">
    <location>
        <begin position="346"/>
        <end position="355"/>
    </location>
</feature>
<protein>
    <recommendedName>
        <fullName evidence="10">Origin recognition complex subunit 1</fullName>
    </recommendedName>
</protein>
<dbReference type="Gene3D" id="3.40.50.300">
    <property type="entry name" value="P-loop containing nucleotide triphosphate hydrolases"/>
    <property type="match status" value="1"/>
</dbReference>
<dbReference type="AlphaFoldDB" id="A0A5C3MX36"/>
<dbReference type="GO" id="GO:0046872">
    <property type="term" value="F:metal ion binding"/>
    <property type="evidence" value="ECO:0007669"/>
    <property type="project" value="UniProtKB-KW"/>
</dbReference>
<evidence type="ECO:0000256" key="9">
    <source>
        <dbReference type="ARBA" id="ARBA00023242"/>
    </source>
</evidence>
<dbReference type="EMBL" id="ML213515">
    <property type="protein sequence ID" value="TFK49740.1"/>
    <property type="molecule type" value="Genomic_DNA"/>
</dbReference>
<dbReference type="SMART" id="SM00382">
    <property type="entry name" value="AAA"/>
    <property type="match status" value="1"/>
</dbReference>
<keyword evidence="6 10" id="KW-0067">ATP-binding</keyword>
<keyword evidence="8 10" id="KW-0238">DNA-binding</keyword>
<feature type="domain" description="BAH" evidence="12">
    <location>
        <begin position="104"/>
        <end position="258"/>
    </location>
</feature>
<dbReference type="GO" id="GO:0006270">
    <property type="term" value="P:DNA replication initiation"/>
    <property type="evidence" value="ECO:0007669"/>
    <property type="project" value="TreeGrafter"/>
</dbReference>
<dbReference type="GO" id="GO:0005524">
    <property type="term" value="F:ATP binding"/>
    <property type="evidence" value="ECO:0007669"/>
    <property type="project" value="UniProtKB-KW"/>
</dbReference>
<keyword evidence="3 10" id="KW-0235">DNA replication</keyword>
<keyword evidence="14" id="KW-1185">Reference proteome</keyword>
<dbReference type="CDD" id="cd00009">
    <property type="entry name" value="AAA"/>
    <property type="match status" value="1"/>
</dbReference>
<feature type="compositionally biased region" description="Acidic residues" evidence="11">
    <location>
        <begin position="382"/>
        <end position="395"/>
    </location>
</feature>
<dbReference type="GO" id="GO:0016887">
    <property type="term" value="F:ATP hydrolysis activity"/>
    <property type="evidence" value="ECO:0007669"/>
    <property type="project" value="InterPro"/>
</dbReference>
<dbReference type="Pfam" id="PF01426">
    <property type="entry name" value="BAH"/>
    <property type="match status" value="1"/>
</dbReference>
<dbReference type="GO" id="GO:0003682">
    <property type="term" value="F:chromatin binding"/>
    <property type="evidence" value="ECO:0007669"/>
    <property type="project" value="InterPro"/>
</dbReference>
<accession>A0A5C3MX36</accession>
<dbReference type="GO" id="GO:0003688">
    <property type="term" value="F:DNA replication origin binding"/>
    <property type="evidence" value="ECO:0007669"/>
    <property type="project" value="UniProtKB-ARBA"/>
</dbReference>
<proteinExistence type="inferred from homology"/>
<comment type="similarity">
    <text evidence="2 10">Belongs to the ORC1 family.</text>
</comment>
<dbReference type="Pfam" id="PF00004">
    <property type="entry name" value="AAA"/>
    <property type="match status" value="1"/>
</dbReference>
<comment type="function">
    <text evidence="10">Component of the origin recognition complex (ORC) that binds origins of replication. DNA-binding is ATP-dependent, however specific DNA sequences that define origins of replication have not been identified so far. ORC is required to assemble the pre-replication complex necessary to initiate DNA replication.</text>
</comment>
<keyword evidence="5 10" id="KW-0547">Nucleotide-binding</keyword>
<dbReference type="InterPro" id="IPR050311">
    <property type="entry name" value="ORC1/CDC6"/>
</dbReference>
<evidence type="ECO:0000259" key="12">
    <source>
        <dbReference type="PROSITE" id="PS51038"/>
    </source>
</evidence>
<keyword evidence="9 10" id="KW-0539">Nucleus</keyword>
<dbReference type="InterPro" id="IPR054425">
    <property type="entry name" value="Cdc6_ORC1-like_ATPase_lid"/>
</dbReference>
<dbReference type="InterPro" id="IPR003593">
    <property type="entry name" value="AAA+_ATPase"/>
</dbReference>
<name>A0A5C3MX36_9AGAM</name>
<evidence type="ECO:0000256" key="2">
    <source>
        <dbReference type="ARBA" id="ARBA00008398"/>
    </source>
</evidence>
<evidence type="ECO:0000256" key="4">
    <source>
        <dbReference type="ARBA" id="ARBA00022723"/>
    </source>
</evidence>
<keyword evidence="7" id="KW-0460">Magnesium</keyword>
<dbReference type="SUPFAM" id="SSF52540">
    <property type="entry name" value="P-loop containing nucleoside triphosphate hydrolases"/>
    <property type="match status" value="1"/>
</dbReference>
<evidence type="ECO:0000256" key="5">
    <source>
        <dbReference type="ARBA" id="ARBA00022741"/>
    </source>
</evidence>
<evidence type="ECO:0000256" key="8">
    <source>
        <dbReference type="ARBA" id="ARBA00023125"/>
    </source>
</evidence>
<organism evidence="13 14">
    <name type="scientific">Heliocybe sulcata</name>
    <dbReference type="NCBI Taxonomy" id="5364"/>
    <lineage>
        <taxon>Eukaryota</taxon>
        <taxon>Fungi</taxon>
        <taxon>Dikarya</taxon>
        <taxon>Basidiomycota</taxon>
        <taxon>Agaricomycotina</taxon>
        <taxon>Agaricomycetes</taxon>
        <taxon>Gloeophyllales</taxon>
        <taxon>Gloeophyllaceae</taxon>
        <taxon>Heliocybe</taxon>
    </lineage>
</organism>
<feature type="compositionally biased region" description="Basic residues" evidence="11">
    <location>
        <begin position="441"/>
        <end position="451"/>
    </location>
</feature>
<dbReference type="OrthoDB" id="1926878at2759"/>
<dbReference type="Proteomes" id="UP000305948">
    <property type="component" value="Unassembled WGS sequence"/>
</dbReference>
<dbReference type="GO" id="GO:0005664">
    <property type="term" value="C:nuclear origin of replication recognition complex"/>
    <property type="evidence" value="ECO:0007669"/>
    <property type="project" value="TreeGrafter"/>
</dbReference>
<dbReference type="Gene3D" id="2.30.30.490">
    <property type="match status" value="1"/>
</dbReference>
<dbReference type="InterPro" id="IPR003959">
    <property type="entry name" value="ATPase_AAA_core"/>
</dbReference>
<dbReference type="FunFam" id="3.40.50.300:FF:000199">
    <property type="entry name" value="Origin recognition complex subunit 1"/>
    <property type="match status" value="1"/>
</dbReference>
<dbReference type="GO" id="GO:0033314">
    <property type="term" value="P:mitotic DNA replication checkpoint signaling"/>
    <property type="evidence" value="ECO:0007669"/>
    <property type="project" value="TreeGrafter"/>
</dbReference>
<evidence type="ECO:0000256" key="6">
    <source>
        <dbReference type="ARBA" id="ARBA00022840"/>
    </source>
</evidence>
<dbReference type="InterPro" id="IPR043151">
    <property type="entry name" value="BAH_sf"/>
</dbReference>
<dbReference type="STRING" id="5364.A0A5C3MX36"/>
<evidence type="ECO:0000256" key="1">
    <source>
        <dbReference type="ARBA" id="ARBA00004123"/>
    </source>
</evidence>
<dbReference type="InterPro" id="IPR027417">
    <property type="entry name" value="P-loop_NTPase"/>
</dbReference>
<feature type="region of interest" description="Disordered" evidence="11">
    <location>
        <begin position="292"/>
        <end position="463"/>
    </location>
</feature>
<dbReference type="PROSITE" id="PS51038">
    <property type="entry name" value="BAH"/>
    <property type="match status" value="1"/>
</dbReference>
<evidence type="ECO:0000256" key="3">
    <source>
        <dbReference type="ARBA" id="ARBA00022705"/>
    </source>
</evidence>
<dbReference type="InterPro" id="IPR001025">
    <property type="entry name" value="BAH_dom"/>
</dbReference>
<evidence type="ECO:0000313" key="14">
    <source>
        <dbReference type="Proteomes" id="UP000305948"/>
    </source>
</evidence>
<sequence length="886" mass="98431">MPQAPEAHTPRRSRRYQPILTAPPVRVDLDEDYTYSWCSDPVHIRTSEYEDAGEEEGLFEDKAQAQTVFYDSFTRRQAPEVAKTAGRGRARGKGKAKEVEGQAETFSVGDTVLIATNAKKPSVGVIVAMWQVQAGEEEVEREDDDEQGGEGKMKVKVHWFLRPTELAGVRAKRDHLENEIYFSLSSCGITTPSKVLSKCNVTSQAPEDAESKSALAWSASPSKRRKVSVKATLRVNSDDIFYCGSAIDARRGLYYIFDWERHKEAALAIVTDDPTNTSHWDVAVDDTDILHANNTSTSKRNAPTRSRGSPKKWNTRADVPSKADDEDVVPETDQESARNSPAPANRRGRPKKRKAKTDDFVEREESESEDNYQVDDVKAESASEEEHEEEEPLEEDLPKTPSKKRQRTAPSAPRTPRTPKTPKRRADATQKLAAPTPHSKAALRARARRKSAVAVRPPPPEATQSLATALRKIGKDPWLRAMHVLHVASRPDELVCREDEYKKVLRSVEELVEEGSGGCVYISGVPGTGKTATVHAIVRELKQMAESGETNPFTYVEINGLKIPEPSAAYGLLWEAVSGHDVATDGHMKISSKEALRNLTRYFNSGGNSGPGGHACVVLMDELDQLVTTKQDVVYNFFNWPTLVGSKLVVIAVANTMDLPERVMSGRVRSRLGMVRINFQPYTTPQLEKIVHSRLLTAKEGLTGKVPDVITADGVKFAAMKVSSISGDARRVLDICRRTVELVHPRQRSARTDDVKEVIKVMQNSPTAAYLRDCSLHERLLLAALLKCMRNEGFEEIKWGDVQYQHIIFLQVFTSTDDSSRKPGRDELGLVLESLLATRVLLMEDGAGAARKPEDERRLVLNMEVTEVERVLGDVGGDRWKNALSA</sequence>
<evidence type="ECO:0000256" key="11">
    <source>
        <dbReference type="SAM" id="MobiDB-lite"/>
    </source>
</evidence>
<keyword evidence="4" id="KW-0479">Metal-binding</keyword>
<dbReference type="Pfam" id="PF22606">
    <property type="entry name" value="Cdc6-ORC-like_ATPase_lid"/>
    <property type="match status" value="1"/>
</dbReference>
<keyword evidence="13" id="KW-0378">Hydrolase</keyword>
<dbReference type="SMART" id="SM00439">
    <property type="entry name" value="BAH"/>
    <property type="match status" value="1"/>
</dbReference>
<feature type="compositionally biased region" description="Acidic residues" evidence="11">
    <location>
        <begin position="324"/>
        <end position="334"/>
    </location>
</feature>
<evidence type="ECO:0000313" key="13">
    <source>
        <dbReference type="EMBL" id="TFK49740.1"/>
    </source>
</evidence>
<dbReference type="PANTHER" id="PTHR10763:SF23">
    <property type="entry name" value="ORIGIN RECOGNITION COMPLEX SUBUNIT 1"/>
    <property type="match status" value="1"/>
</dbReference>
<reference evidence="13 14" key="1">
    <citation type="journal article" date="2019" name="Nat. Ecol. Evol.">
        <title>Megaphylogeny resolves global patterns of mushroom evolution.</title>
        <authorList>
            <person name="Varga T."/>
            <person name="Krizsan K."/>
            <person name="Foldi C."/>
            <person name="Dima B."/>
            <person name="Sanchez-Garcia M."/>
            <person name="Sanchez-Ramirez S."/>
            <person name="Szollosi G.J."/>
            <person name="Szarkandi J.G."/>
            <person name="Papp V."/>
            <person name="Albert L."/>
            <person name="Andreopoulos W."/>
            <person name="Angelini C."/>
            <person name="Antonin V."/>
            <person name="Barry K.W."/>
            <person name="Bougher N.L."/>
            <person name="Buchanan P."/>
            <person name="Buyck B."/>
            <person name="Bense V."/>
            <person name="Catcheside P."/>
            <person name="Chovatia M."/>
            <person name="Cooper J."/>
            <person name="Damon W."/>
            <person name="Desjardin D."/>
            <person name="Finy P."/>
            <person name="Geml J."/>
            <person name="Haridas S."/>
            <person name="Hughes K."/>
            <person name="Justo A."/>
            <person name="Karasinski D."/>
            <person name="Kautmanova I."/>
            <person name="Kiss B."/>
            <person name="Kocsube S."/>
            <person name="Kotiranta H."/>
            <person name="LaButti K.M."/>
            <person name="Lechner B.E."/>
            <person name="Liimatainen K."/>
            <person name="Lipzen A."/>
            <person name="Lukacs Z."/>
            <person name="Mihaltcheva S."/>
            <person name="Morgado L.N."/>
            <person name="Niskanen T."/>
            <person name="Noordeloos M.E."/>
            <person name="Ohm R.A."/>
            <person name="Ortiz-Santana B."/>
            <person name="Ovrebo C."/>
            <person name="Racz N."/>
            <person name="Riley R."/>
            <person name="Savchenko A."/>
            <person name="Shiryaev A."/>
            <person name="Soop K."/>
            <person name="Spirin V."/>
            <person name="Szebenyi C."/>
            <person name="Tomsovsky M."/>
            <person name="Tulloss R.E."/>
            <person name="Uehling J."/>
            <person name="Grigoriev I.V."/>
            <person name="Vagvolgyi C."/>
            <person name="Papp T."/>
            <person name="Martin F.M."/>
            <person name="Miettinen O."/>
            <person name="Hibbett D.S."/>
            <person name="Nagy L.G."/>
        </authorList>
    </citation>
    <scope>NUCLEOTIDE SEQUENCE [LARGE SCALE GENOMIC DNA]</scope>
    <source>
        <strain evidence="13 14">OMC1185</strain>
    </source>
</reference>
<gene>
    <name evidence="13" type="ORF">OE88DRAFT_1682805</name>
</gene>
<feature type="compositionally biased region" description="Polar residues" evidence="11">
    <location>
        <begin position="292"/>
        <end position="307"/>
    </location>
</feature>
<dbReference type="Gene3D" id="1.10.8.60">
    <property type="match status" value="1"/>
</dbReference>
<comment type="subunit">
    <text evidence="10">ORC is composed of six subunits.</text>
</comment>
<evidence type="ECO:0000256" key="10">
    <source>
        <dbReference type="RuleBase" id="RU365058"/>
    </source>
</evidence>
<comment type="subcellular location">
    <subcellularLocation>
        <location evidence="1 10">Nucleus</location>
    </subcellularLocation>
</comment>